<name>A0A2I7N2U8_9NEIS</name>
<dbReference type="KEGG" id="nba:CUN60_00175"/>
<evidence type="ECO:0000256" key="3">
    <source>
        <dbReference type="SAM" id="SignalP"/>
    </source>
</evidence>
<dbReference type="EMBL" id="CP024847">
    <property type="protein sequence ID" value="AUR50776.1"/>
    <property type="molecule type" value="Genomic_DNA"/>
</dbReference>
<keyword evidence="3" id="KW-0732">Signal</keyword>
<keyword evidence="2" id="KW-0812">Transmembrane</keyword>
<organism evidence="4 5">
    <name type="scientific">Aquella oligotrophica</name>
    <dbReference type="NCBI Taxonomy" id="2067065"/>
    <lineage>
        <taxon>Bacteria</taxon>
        <taxon>Pseudomonadati</taxon>
        <taxon>Pseudomonadota</taxon>
        <taxon>Betaproteobacteria</taxon>
        <taxon>Neisseriales</taxon>
        <taxon>Neisseriaceae</taxon>
        <taxon>Aquella</taxon>
    </lineage>
</organism>
<accession>A0A2I7N2U8</accession>
<dbReference type="Proteomes" id="UP000236655">
    <property type="component" value="Chromosome"/>
</dbReference>
<keyword evidence="2" id="KW-1133">Transmembrane helix</keyword>
<proteinExistence type="predicted"/>
<sequence>MKRIFLLTALASSIYLANANTVRIDEHSYHVDEHNGEVHVHSYSEHLNNYNTPRVNNYSNVPRYNNDTINVNNYRGPYNNGYYPYHGWNQGPIGWSNGWNSGWNNGNNNGGWATGLVEGLIGGIAATSLFNYLFNHNSTPTVAYVNSYPSGSTYSGSGDNNNPNDQQPQQQITNNTVINDDGTPPGLILTGFGAAILIGIGAWWLFRRKESYIEADRYRHDYAEREDYDDEQYATKNSESHGRRNLQLQQQNHRNEINRQPLRDRRRV</sequence>
<feature type="chain" id="PRO_5014392263" description="LPXTG cell wall anchor domain-containing protein" evidence="3">
    <location>
        <begin position="20"/>
        <end position="268"/>
    </location>
</feature>
<protein>
    <recommendedName>
        <fullName evidence="6">LPXTG cell wall anchor domain-containing protein</fullName>
    </recommendedName>
</protein>
<reference evidence="5" key="1">
    <citation type="submission" date="2017-11" db="EMBL/GenBank/DDBJ databases">
        <authorList>
            <person name="Chan K.G."/>
            <person name="Lee L.S."/>
        </authorList>
    </citation>
    <scope>NUCLEOTIDE SEQUENCE [LARGE SCALE GENOMIC DNA]</scope>
    <source>
        <strain evidence="5">DSM 100970</strain>
    </source>
</reference>
<evidence type="ECO:0000256" key="2">
    <source>
        <dbReference type="SAM" id="Phobius"/>
    </source>
</evidence>
<feature type="signal peptide" evidence="3">
    <location>
        <begin position="1"/>
        <end position="19"/>
    </location>
</feature>
<evidence type="ECO:0000313" key="4">
    <source>
        <dbReference type="EMBL" id="AUR50776.1"/>
    </source>
</evidence>
<dbReference type="RefSeq" id="WP_102950076.1">
    <property type="nucleotide sequence ID" value="NZ_CP024847.1"/>
</dbReference>
<gene>
    <name evidence="4" type="ORF">CUN60_00175</name>
</gene>
<evidence type="ECO:0000313" key="5">
    <source>
        <dbReference type="Proteomes" id="UP000236655"/>
    </source>
</evidence>
<feature type="region of interest" description="Disordered" evidence="1">
    <location>
        <begin position="227"/>
        <end position="268"/>
    </location>
</feature>
<evidence type="ECO:0000256" key="1">
    <source>
        <dbReference type="SAM" id="MobiDB-lite"/>
    </source>
</evidence>
<keyword evidence="5" id="KW-1185">Reference proteome</keyword>
<dbReference type="AlphaFoldDB" id="A0A2I7N2U8"/>
<feature type="compositionally biased region" description="Basic and acidic residues" evidence="1">
    <location>
        <begin position="253"/>
        <end position="268"/>
    </location>
</feature>
<evidence type="ECO:0008006" key="6">
    <source>
        <dbReference type="Google" id="ProtNLM"/>
    </source>
</evidence>
<feature type="transmembrane region" description="Helical" evidence="2">
    <location>
        <begin position="186"/>
        <end position="206"/>
    </location>
</feature>
<keyword evidence="2" id="KW-0472">Membrane</keyword>